<dbReference type="SUPFAM" id="SSF52279">
    <property type="entry name" value="Beta-D-glucan exohydrolase, C-terminal domain"/>
    <property type="match status" value="1"/>
</dbReference>
<dbReference type="SUPFAM" id="SSF51445">
    <property type="entry name" value="(Trans)glycosidases"/>
    <property type="match status" value="1"/>
</dbReference>
<dbReference type="PANTHER" id="PTHR30620:SF16">
    <property type="entry name" value="LYSOSOMAL BETA GLUCOSIDASE"/>
    <property type="match status" value="1"/>
</dbReference>
<keyword evidence="6 7" id="KW-0326">Glycosidase</keyword>
<dbReference type="InterPro" id="IPR036881">
    <property type="entry name" value="Glyco_hydro_3_C_sf"/>
</dbReference>
<dbReference type="STRING" id="502025.Hoch_1250"/>
<evidence type="ECO:0000313" key="10">
    <source>
        <dbReference type="EMBL" id="ACY13810.1"/>
    </source>
</evidence>
<dbReference type="InterPro" id="IPR017853">
    <property type="entry name" value="GH"/>
</dbReference>
<dbReference type="Proteomes" id="UP000001880">
    <property type="component" value="Chromosome"/>
</dbReference>
<protein>
    <recommendedName>
        <fullName evidence="3">beta-glucosidase</fullName>
        <ecNumber evidence="3">3.2.1.21</ecNumber>
    </recommendedName>
</protein>
<evidence type="ECO:0000256" key="6">
    <source>
        <dbReference type="ARBA" id="ARBA00023295"/>
    </source>
</evidence>
<keyword evidence="11" id="KW-1185">Reference proteome</keyword>
<organism evidence="10 11">
    <name type="scientific">Haliangium ochraceum (strain DSM 14365 / JCM 11303 / SMP-2)</name>
    <dbReference type="NCBI Taxonomy" id="502025"/>
    <lineage>
        <taxon>Bacteria</taxon>
        <taxon>Pseudomonadati</taxon>
        <taxon>Myxococcota</taxon>
        <taxon>Polyangia</taxon>
        <taxon>Haliangiales</taxon>
        <taxon>Kofleriaceae</taxon>
        <taxon>Haliangium</taxon>
    </lineage>
</organism>
<dbReference type="PANTHER" id="PTHR30620">
    <property type="entry name" value="PERIPLASMIC BETA-GLUCOSIDASE-RELATED"/>
    <property type="match status" value="1"/>
</dbReference>
<dbReference type="AlphaFoldDB" id="D0LTB5"/>
<dbReference type="PROSITE" id="PS00775">
    <property type="entry name" value="GLYCOSYL_HYDROL_F3"/>
    <property type="match status" value="1"/>
</dbReference>
<dbReference type="InterPro" id="IPR001764">
    <property type="entry name" value="Glyco_hydro_3_N"/>
</dbReference>
<sequence>MTLPISIRSFARRPGLLIVQTALLAAGLAACTDIAPEAGNSGDKTQHTAQDERALASTALYQDPAAAIPDRVADLLARMSLDEKIGQMTQVERSSLQSDQDLAAYHIGSLLSGGGSAPASNTPSAWADMVDGYQSVSMSTPLGIPLLYGIDAVHGHNNVVGATIFPHNIGLGASRNPALAEEIGRITAKEVYATGIRWDFAPTLCVGRDERWGRTYECFGEHPEVPAMMSSFIDGLQGTYSGGAGLSGRNGVLATAKHWVGDGGTSWGTGEGSYQIDQGDTQVSEAELRDVHIAPYHDAIARNVGSVMPSYSSWNGEKMHGHAYLMGDVLRDEMGFDGFVISDWQAIDQIPGDYASDVRTSINAGVDMVMVPHDYITFQNTLRNEVNAGNVSLARIDEAVSRILTKKFELGLFEQPYSDRTHLAELGSAAHREVARRAVRESLVLLKNDGTLPLAKDPQKILVAGKSADDIGLQSGGWTISWQGAAGDITPGTTVLEAVRATVAPSTTVEFKQRPNGRLSGDVGIVVVGETPYAEGRGDNNSLSLAVEDRNAIKNVCGAMPCVVVLISGRPMMLEGELDKIDALVAAWLPGTEGQGVADVLFGDFDFSGTLPLSWPRTINQVPINVGDASYDPLFAYGFGLSYQ</sequence>
<dbReference type="EMBL" id="CP001804">
    <property type="protein sequence ID" value="ACY13810.1"/>
    <property type="molecule type" value="Genomic_DNA"/>
</dbReference>
<evidence type="ECO:0000256" key="1">
    <source>
        <dbReference type="ARBA" id="ARBA00000448"/>
    </source>
</evidence>
<dbReference type="eggNOG" id="COG1472">
    <property type="taxonomic scope" value="Bacteria"/>
</dbReference>
<dbReference type="InterPro" id="IPR051915">
    <property type="entry name" value="Cellulose_Degrad_GH3"/>
</dbReference>
<dbReference type="FunFam" id="3.40.50.1700:FF:000002">
    <property type="entry name" value="Glycosyl hydrolase family protein"/>
    <property type="match status" value="1"/>
</dbReference>
<comment type="similarity">
    <text evidence="2 7">Belongs to the glycosyl hydrolase 3 family.</text>
</comment>
<evidence type="ECO:0000313" key="11">
    <source>
        <dbReference type="Proteomes" id="UP000001880"/>
    </source>
</evidence>
<feature type="domain" description="Glycoside hydrolase family 3 C-terminal" evidence="9">
    <location>
        <begin position="443"/>
        <end position="643"/>
    </location>
</feature>
<dbReference type="InterPro" id="IPR019800">
    <property type="entry name" value="Glyco_hydro_3_AS"/>
</dbReference>
<proteinExistence type="inferred from homology"/>
<keyword evidence="4" id="KW-0732">Signal</keyword>
<dbReference type="EC" id="3.2.1.21" evidence="3"/>
<evidence type="ECO:0000256" key="3">
    <source>
        <dbReference type="ARBA" id="ARBA00012744"/>
    </source>
</evidence>
<gene>
    <name evidence="10" type="ordered locus">Hoch_1250</name>
</gene>
<dbReference type="Gene3D" id="3.20.20.300">
    <property type="entry name" value="Glycoside hydrolase, family 3, N-terminal domain"/>
    <property type="match status" value="1"/>
</dbReference>
<evidence type="ECO:0000256" key="2">
    <source>
        <dbReference type="ARBA" id="ARBA00005336"/>
    </source>
</evidence>
<dbReference type="KEGG" id="hoh:Hoch_1250"/>
<dbReference type="PRINTS" id="PR00133">
    <property type="entry name" value="GLHYDRLASE3"/>
</dbReference>
<dbReference type="GO" id="GO:0009251">
    <property type="term" value="P:glucan catabolic process"/>
    <property type="evidence" value="ECO:0007669"/>
    <property type="project" value="TreeGrafter"/>
</dbReference>
<feature type="domain" description="Glycoside hydrolase family 3 N-terminal" evidence="8">
    <location>
        <begin position="81"/>
        <end position="405"/>
    </location>
</feature>
<evidence type="ECO:0000256" key="4">
    <source>
        <dbReference type="ARBA" id="ARBA00022729"/>
    </source>
</evidence>
<dbReference type="GO" id="GO:0008422">
    <property type="term" value="F:beta-glucosidase activity"/>
    <property type="evidence" value="ECO:0007669"/>
    <property type="project" value="UniProtKB-EC"/>
</dbReference>
<dbReference type="Pfam" id="PF01915">
    <property type="entry name" value="Glyco_hydro_3_C"/>
    <property type="match status" value="1"/>
</dbReference>
<evidence type="ECO:0000256" key="7">
    <source>
        <dbReference type="RuleBase" id="RU361161"/>
    </source>
</evidence>
<reference evidence="10 11" key="1">
    <citation type="journal article" date="2010" name="Stand. Genomic Sci.">
        <title>Complete genome sequence of Haliangium ochraceum type strain (SMP-2).</title>
        <authorList>
            <consortium name="US DOE Joint Genome Institute (JGI-PGF)"/>
            <person name="Ivanova N."/>
            <person name="Daum C."/>
            <person name="Lang E."/>
            <person name="Abt B."/>
            <person name="Kopitz M."/>
            <person name="Saunders E."/>
            <person name="Lapidus A."/>
            <person name="Lucas S."/>
            <person name="Glavina Del Rio T."/>
            <person name="Nolan M."/>
            <person name="Tice H."/>
            <person name="Copeland A."/>
            <person name="Cheng J.F."/>
            <person name="Chen F."/>
            <person name="Bruce D."/>
            <person name="Goodwin L."/>
            <person name="Pitluck S."/>
            <person name="Mavromatis K."/>
            <person name="Pati A."/>
            <person name="Mikhailova N."/>
            <person name="Chen A."/>
            <person name="Palaniappan K."/>
            <person name="Land M."/>
            <person name="Hauser L."/>
            <person name="Chang Y.J."/>
            <person name="Jeffries C.D."/>
            <person name="Detter J.C."/>
            <person name="Brettin T."/>
            <person name="Rohde M."/>
            <person name="Goker M."/>
            <person name="Bristow J."/>
            <person name="Markowitz V."/>
            <person name="Eisen J.A."/>
            <person name="Hugenholtz P."/>
            <person name="Kyrpides N.C."/>
            <person name="Klenk H.P."/>
        </authorList>
    </citation>
    <scope>NUCLEOTIDE SEQUENCE [LARGE SCALE GENOMIC DNA]</scope>
    <source>
        <strain evidence="11">DSM 14365 / CIP 107738 / JCM 11303 / AJ 13395 / SMP-2</strain>
    </source>
</reference>
<dbReference type="HOGENOM" id="CLU_004542_9_3_7"/>
<dbReference type="InterPro" id="IPR036962">
    <property type="entry name" value="Glyco_hydro_3_N_sf"/>
</dbReference>
<keyword evidence="5 7" id="KW-0378">Hydrolase</keyword>
<dbReference type="InterPro" id="IPR002772">
    <property type="entry name" value="Glyco_hydro_3_C"/>
</dbReference>
<name>D0LTB5_HALO1</name>
<evidence type="ECO:0000259" key="8">
    <source>
        <dbReference type="Pfam" id="PF00933"/>
    </source>
</evidence>
<dbReference type="CAZy" id="GH3">
    <property type="family name" value="Glycoside Hydrolase Family 3"/>
</dbReference>
<evidence type="ECO:0000256" key="5">
    <source>
        <dbReference type="ARBA" id="ARBA00022801"/>
    </source>
</evidence>
<accession>D0LTB5</accession>
<dbReference type="Pfam" id="PF00933">
    <property type="entry name" value="Glyco_hydro_3"/>
    <property type="match status" value="1"/>
</dbReference>
<dbReference type="RefSeq" id="WP_012826419.1">
    <property type="nucleotide sequence ID" value="NC_013440.1"/>
</dbReference>
<evidence type="ECO:0000259" key="9">
    <source>
        <dbReference type="Pfam" id="PF01915"/>
    </source>
</evidence>
<comment type="catalytic activity">
    <reaction evidence="1">
        <text>Hydrolysis of terminal, non-reducing beta-D-glucosyl residues with release of beta-D-glucose.</text>
        <dbReference type="EC" id="3.2.1.21"/>
    </reaction>
</comment>
<dbReference type="Gene3D" id="3.40.50.1700">
    <property type="entry name" value="Glycoside hydrolase family 3 C-terminal domain"/>
    <property type="match status" value="1"/>
</dbReference>